<feature type="transmembrane region" description="Helical" evidence="12">
    <location>
        <begin position="20"/>
        <end position="42"/>
    </location>
</feature>
<dbReference type="Proteomes" id="UP001527866">
    <property type="component" value="Unassembled WGS sequence"/>
</dbReference>
<reference evidence="13 14" key="1">
    <citation type="submission" date="2023-01" db="EMBL/GenBank/DDBJ databases">
        <title>Draft genome sequence of Nocardiopsis sp. RSe5-2 isolated from halophytes.</title>
        <authorList>
            <person name="Duangmal K."/>
            <person name="Chantavorakit T."/>
        </authorList>
    </citation>
    <scope>NUCLEOTIDE SEQUENCE [LARGE SCALE GENOMIC DNA]</scope>
    <source>
        <strain evidence="13 14">RSe5-2</strain>
    </source>
</reference>
<dbReference type="PANTHER" id="PTHR30365:SF15">
    <property type="entry name" value="CYTOCHROME BD UBIQUINOL OXIDASE SUBUNIT 1"/>
    <property type="match status" value="1"/>
</dbReference>
<dbReference type="Pfam" id="PF01654">
    <property type="entry name" value="Cyt_bd_oxida_I"/>
    <property type="match status" value="2"/>
</dbReference>
<keyword evidence="5 12" id="KW-0349">Heme</keyword>
<comment type="subcellular location">
    <subcellularLocation>
        <location evidence="1">Cell membrane</location>
        <topology evidence="1">Multi-pass membrane protein</topology>
    </subcellularLocation>
</comment>
<evidence type="ECO:0000313" key="14">
    <source>
        <dbReference type="Proteomes" id="UP001527866"/>
    </source>
</evidence>
<keyword evidence="11 12" id="KW-0472">Membrane</keyword>
<gene>
    <name evidence="13" type="ORF">O4J56_20350</name>
</gene>
<evidence type="ECO:0000256" key="3">
    <source>
        <dbReference type="ARBA" id="ARBA00022448"/>
    </source>
</evidence>
<evidence type="ECO:0000256" key="5">
    <source>
        <dbReference type="ARBA" id="ARBA00022617"/>
    </source>
</evidence>
<dbReference type="PIRSF" id="PIRSF006446">
    <property type="entry name" value="Cyt_quinol_oxidase_1"/>
    <property type="match status" value="1"/>
</dbReference>
<evidence type="ECO:0000256" key="4">
    <source>
        <dbReference type="ARBA" id="ARBA00022475"/>
    </source>
</evidence>
<evidence type="ECO:0000256" key="7">
    <source>
        <dbReference type="ARBA" id="ARBA00022723"/>
    </source>
</evidence>
<name>A0ABT4U7S0_9ACTN</name>
<dbReference type="InterPro" id="IPR002585">
    <property type="entry name" value="Cyt-d_ubiquinol_oxidase_su_1"/>
</dbReference>
<evidence type="ECO:0000313" key="13">
    <source>
        <dbReference type="EMBL" id="MDA2813008.1"/>
    </source>
</evidence>
<proteinExistence type="inferred from homology"/>
<evidence type="ECO:0000256" key="2">
    <source>
        <dbReference type="ARBA" id="ARBA00009819"/>
    </source>
</evidence>
<keyword evidence="10 12" id="KW-0408">Iron</keyword>
<protein>
    <submittedName>
        <fullName evidence="13">Cytochrome ubiquinol oxidase subunit I</fullName>
    </submittedName>
</protein>
<keyword evidence="3 12" id="KW-0813">Transport</keyword>
<keyword evidence="14" id="KW-1185">Reference proteome</keyword>
<evidence type="ECO:0000256" key="9">
    <source>
        <dbReference type="ARBA" id="ARBA00022989"/>
    </source>
</evidence>
<evidence type="ECO:0000256" key="11">
    <source>
        <dbReference type="ARBA" id="ARBA00023136"/>
    </source>
</evidence>
<feature type="transmembrane region" description="Helical" evidence="12">
    <location>
        <begin position="220"/>
        <end position="243"/>
    </location>
</feature>
<feature type="transmembrane region" description="Helical" evidence="12">
    <location>
        <begin position="94"/>
        <end position="118"/>
    </location>
</feature>
<comment type="caution">
    <text evidence="13">The sequence shown here is derived from an EMBL/GenBank/DDBJ whole genome shotgun (WGS) entry which is preliminary data.</text>
</comment>
<feature type="transmembrane region" description="Helical" evidence="12">
    <location>
        <begin position="294"/>
        <end position="313"/>
    </location>
</feature>
<dbReference type="RefSeq" id="WP_270687784.1">
    <property type="nucleotide sequence ID" value="NZ_JAQFWQ010000064.1"/>
</dbReference>
<accession>A0ABT4U7S0</accession>
<feature type="transmembrane region" description="Helical" evidence="12">
    <location>
        <begin position="54"/>
        <end position="74"/>
    </location>
</feature>
<keyword evidence="4 12" id="KW-1003">Cell membrane</keyword>
<evidence type="ECO:0000256" key="1">
    <source>
        <dbReference type="ARBA" id="ARBA00004651"/>
    </source>
</evidence>
<keyword evidence="8 12" id="KW-0249">Electron transport</keyword>
<comment type="similarity">
    <text evidence="2 12">Belongs to the cytochrome ubiquinol oxidase subunit 1 family.</text>
</comment>
<keyword evidence="9 12" id="KW-1133">Transmembrane helix</keyword>
<evidence type="ECO:0000256" key="12">
    <source>
        <dbReference type="PIRNR" id="PIRNR006446"/>
    </source>
</evidence>
<keyword evidence="6 12" id="KW-0812">Transmembrane</keyword>
<keyword evidence="7 12" id="KW-0479">Metal-binding</keyword>
<feature type="transmembrane region" description="Helical" evidence="12">
    <location>
        <begin position="187"/>
        <end position="208"/>
    </location>
</feature>
<dbReference type="EMBL" id="JAQFWQ010000064">
    <property type="protein sequence ID" value="MDA2813008.1"/>
    <property type="molecule type" value="Genomic_DNA"/>
</dbReference>
<sequence length="435" mass="47369">MPLVDKLELARLQFGATLTIHFLFVALTLGLVLVVAVAQTRWYRTGDPHQERMVRFWGLIYTVNYALGVVTGIINEFQMGLNWGGLAKFTGNVFGTALALETMMAFFLEATFLGMWIFGWGRLPRRIHLALIWAVAATAYISAFWIIMANGFLQRPGGFEVRGDQAYLTDFSALVTNINPWNALTHVTSAALTLAGFAMAAIGAYHLLKGGRHTEFFRRSVRTGLGLGGAGAILLLITGSLQFNDVIDAQPVKRAVLIGDTERLAEYEAEMAGRFGEGSYAPDSLLPLKLLSDTMLYIGVVLVVLAVIGFVLLRRNAFVRRRWFLRVLLVSPLLPVVAMASGWLFREIGRQPWAVYEVLPTADAVSPGATAGGLLATLVLFGVLYIVLAAADYLVIARIARRGPDLDGWAFIQGDVHGEADGGGRSAPAAEGRRP</sequence>
<evidence type="ECO:0000256" key="8">
    <source>
        <dbReference type="ARBA" id="ARBA00022982"/>
    </source>
</evidence>
<evidence type="ECO:0000256" key="10">
    <source>
        <dbReference type="ARBA" id="ARBA00023004"/>
    </source>
</evidence>
<feature type="transmembrane region" description="Helical" evidence="12">
    <location>
        <begin position="374"/>
        <end position="396"/>
    </location>
</feature>
<feature type="transmembrane region" description="Helical" evidence="12">
    <location>
        <begin position="325"/>
        <end position="345"/>
    </location>
</feature>
<evidence type="ECO:0000256" key="6">
    <source>
        <dbReference type="ARBA" id="ARBA00022692"/>
    </source>
</evidence>
<organism evidence="13 14">
    <name type="scientific">Nocardiopsis endophytica</name>
    <dbReference type="NCBI Taxonomy" id="3018445"/>
    <lineage>
        <taxon>Bacteria</taxon>
        <taxon>Bacillati</taxon>
        <taxon>Actinomycetota</taxon>
        <taxon>Actinomycetes</taxon>
        <taxon>Streptosporangiales</taxon>
        <taxon>Nocardiopsidaceae</taxon>
        <taxon>Nocardiopsis</taxon>
    </lineage>
</organism>
<dbReference type="PANTHER" id="PTHR30365">
    <property type="entry name" value="CYTOCHROME D UBIQUINOL OXIDASE"/>
    <property type="match status" value="1"/>
</dbReference>
<feature type="transmembrane region" description="Helical" evidence="12">
    <location>
        <begin position="130"/>
        <end position="153"/>
    </location>
</feature>